<keyword evidence="10" id="KW-0175">Coiled coil</keyword>
<dbReference type="InterPro" id="IPR007696">
    <property type="entry name" value="DNA_mismatch_repair_MutS_core"/>
</dbReference>
<accession>A0A133XUH3</accession>
<dbReference type="Gene3D" id="3.40.50.300">
    <property type="entry name" value="P-loop containing nucleotide triphosphate hydrolases"/>
    <property type="match status" value="1"/>
</dbReference>
<dbReference type="SUPFAM" id="SSF52540">
    <property type="entry name" value="P-loop containing nucleoside triphosphate hydrolases"/>
    <property type="match status" value="1"/>
</dbReference>
<dbReference type="Pfam" id="PF00488">
    <property type="entry name" value="MutS_V"/>
    <property type="match status" value="1"/>
</dbReference>
<dbReference type="InterPro" id="IPR005747">
    <property type="entry name" value="MutS2"/>
</dbReference>
<dbReference type="SMART" id="SM00463">
    <property type="entry name" value="SMR"/>
    <property type="match status" value="1"/>
</dbReference>
<reference evidence="12 13" key="1">
    <citation type="submission" date="2016-01" db="EMBL/GenBank/DDBJ databases">
        <authorList>
            <person name="Oliw E.H."/>
        </authorList>
    </citation>
    <scope>NUCLEOTIDE SEQUENCE [LARGE SCALE GENOMIC DNA]</scope>
    <source>
        <strain evidence="12 13">KA00635</strain>
    </source>
</reference>
<dbReference type="NCBIfam" id="TIGR01069">
    <property type="entry name" value="mutS2"/>
    <property type="match status" value="1"/>
</dbReference>
<comment type="caution">
    <text evidence="12">The sequence shown here is derived from an EMBL/GenBank/DDBJ whole genome shotgun (WGS) entry which is preliminary data.</text>
</comment>
<dbReference type="PROSITE" id="PS00486">
    <property type="entry name" value="DNA_MISMATCH_REPAIR_2"/>
    <property type="match status" value="1"/>
</dbReference>
<feature type="binding site" evidence="9">
    <location>
        <begin position="335"/>
        <end position="342"/>
    </location>
    <ligand>
        <name>ATP</name>
        <dbReference type="ChEBI" id="CHEBI:30616"/>
    </ligand>
</feature>
<dbReference type="InterPro" id="IPR036063">
    <property type="entry name" value="Smr_dom_sf"/>
</dbReference>
<comment type="similarity">
    <text evidence="9">Belongs to the DNA mismatch repair MutS family. MutS2 subfamily.</text>
</comment>
<dbReference type="GO" id="GO:0016887">
    <property type="term" value="F:ATP hydrolysis activity"/>
    <property type="evidence" value="ECO:0007669"/>
    <property type="project" value="InterPro"/>
</dbReference>
<dbReference type="Proteomes" id="UP000070422">
    <property type="component" value="Unassembled WGS sequence"/>
</dbReference>
<evidence type="ECO:0000256" key="7">
    <source>
        <dbReference type="ARBA" id="ARBA00022884"/>
    </source>
</evidence>
<keyword evidence="1 9" id="KW-0540">Nuclease</keyword>
<dbReference type="GO" id="GO:0043023">
    <property type="term" value="F:ribosomal large subunit binding"/>
    <property type="evidence" value="ECO:0007669"/>
    <property type="project" value="UniProtKB-UniRule"/>
</dbReference>
<dbReference type="InterPro" id="IPR027417">
    <property type="entry name" value="P-loop_NTPase"/>
</dbReference>
<keyword evidence="5 9" id="KW-0378">Hydrolase</keyword>
<sequence length="796" mass="89585">MQSKIYQSLAFDKIRGALAGHTLTIAGKGLALQVEPMKSREAIEDTLCQVDEVKALYELALALPLVGLEDLSAALKRLAIDGVLSGKELAGIGQVLSMVSQLSQFFDKLESQEVRVPHLREIVDQLSSLPQLNKRLREAIAPDGSVYDEASRELARIRHAIKREEAHIRISLDQIMKSKKQDYLSDHLITIRNDRYVLPVKQEYRRAFGGVVHDQSASGQTVYIEPQSVMEANNKVQSLKTEEKVEIERILAELSAALAPHCVEIQSNYRLIGQLDFIQAKWRLAQAMKAHRPQLAEHNDEVALVDAVHPFLDARTAVANTIRWEAPYRMLIITGPNTGGKTITLKTTGLLQLMGQAGLYITASEESRLGIFDEIYADIGDEQSIEANLSTFSGHMMNMIHILEEVDDRSLVLMDELGSGTDPKEGAALAMAILNRLDLLHCTVLATTHYPELKAYAFNHPHAMNASVAFDEEKLQPTYRLLIGQPGRSNALDISERLGLAKGIVEEARTYAGEENQSLNEMLDALNKERQSYENKQEHLSDQVKEAEDLLRDVKKVYHSLQSQKENYLHQAQKEAQAFLEETQEKADKLLAEIRQWKKEGRASQLKEHQLIDQKKAIQDLTPEQEQLQHNKVLNRAKRQKKAKEEWQVGDQVKVFPYGQIGTLVEKREDHTWVVQMGMLKMALPEQDLERLKPAKVANQKKSATTLKAPRAKRVKSTLDLRGMRYEEALRALDSYIDQALLANLPQVTIIHGFGTGVIREAVQKYLRQNPRVLSFSYAPHNLGGQGATIAKFTEE</sequence>
<dbReference type="GO" id="GO:0019843">
    <property type="term" value="F:rRNA binding"/>
    <property type="evidence" value="ECO:0007669"/>
    <property type="project" value="UniProtKB-UniRule"/>
</dbReference>
<evidence type="ECO:0000259" key="11">
    <source>
        <dbReference type="PROSITE" id="PS50828"/>
    </source>
</evidence>
<dbReference type="EC" id="3.1.-.-" evidence="9"/>
<dbReference type="STRING" id="87541.AWM71_05945"/>
<evidence type="ECO:0000256" key="4">
    <source>
        <dbReference type="ARBA" id="ARBA00022759"/>
    </source>
</evidence>
<proteinExistence type="inferred from homology"/>
<dbReference type="GO" id="GO:0005524">
    <property type="term" value="F:ATP binding"/>
    <property type="evidence" value="ECO:0007669"/>
    <property type="project" value="UniProtKB-UniRule"/>
</dbReference>
<dbReference type="FunFam" id="3.40.50.300:FF:000830">
    <property type="entry name" value="Endonuclease MutS2"/>
    <property type="match status" value="1"/>
</dbReference>
<dbReference type="PANTHER" id="PTHR48466">
    <property type="entry name" value="OS10G0509000 PROTEIN-RELATED"/>
    <property type="match status" value="1"/>
</dbReference>
<dbReference type="PANTHER" id="PTHR48466:SF2">
    <property type="entry name" value="OS10G0509000 PROTEIN"/>
    <property type="match status" value="1"/>
</dbReference>
<organism evidence="12 13">
    <name type="scientific">Aerococcus christensenii</name>
    <dbReference type="NCBI Taxonomy" id="87541"/>
    <lineage>
        <taxon>Bacteria</taxon>
        <taxon>Bacillati</taxon>
        <taxon>Bacillota</taxon>
        <taxon>Bacilli</taxon>
        <taxon>Lactobacillales</taxon>
        <taxon>Aerococcaceae</taxon>
        <taxon>Aerococcus</taxon>
    </lineage>
</organism>
<keyword evidence="4 9" id="KW-0255">Endonuclease</keyword>
<dbReference type="SUPFAM" id="SSF48334">
    <property type="entry name" value="DNA repair protein MutS, domain III"/>
    <property type="match status" value="1"/>
</dbReference>
<dbReference type="OrthoDB" id="9808166at2"/>
<name>A0A133XUH3_9LACT</name>
<evidence type="ECO:0000256" key="6">
    <source>
        <dbReference type="ARBA" id="ARBA00022840"/>
    </source>
</evidence>
<dbReference type="Gene3D" id="3.30.1370.110">
    <property type="match status" value="1"/>
</dbReference>
<dbReference type="GO" id="GO:0006298">
    <property type="term" value="P:mismatch repair"/>
    <property type="evidence" value="ECO:0007669"/>
    <property type="project" value="InterPro"/>
</dbReference>
<dbReference type="EMBL" id="LSCQ01000074">
    <property type="protein sequence ID" value="KXB34573.1"/>
    <property type="molecule type" value="Genomic_DNA"/>
</dbReference>
<evidence type="ECO:0000313" key="13">
    <source>
        <dbReference type="Proteomes" id="UP000070422"/>
    </source>
</evidence>
<evidence type="ECO:0000256" key="5">
    <source>
        <dbReference type="ARBA" id="ARBA00022801"/>
    </source>
</evidence>
<dbReference type="GO" id="GO:0045910">
    <property type="term" value="P:negative regulation of DNA recombination"/>
    <property type="evidence" value="ECO:0007669"/>
    <property type="project" value="InterPro"/>
</dbReference>
<dbReference type="InterPro" id="IPR046893">
    <property type="entry name" value="MSSS"/>
</dbReference>
<comment type="subunit">
    <text evidence="9">Homodimer. Binds to stalled ribosomes, contacting rRNA.</text>
</comment>
<dbReference type="GO" id="GO:0072344">
    <property type="term" value="P:rescue of stalled ribosome"/>
    <property type="evidence" value="ECO:0007669"/>
    <property type="project" value="UniProtKB-UniRule"/>
</dbReference>
<gene>
    <name evidence="9" type="primary">mutS2</name>
    <name evidence="9" type="synonym">rqcU</name>
    <name evidence="12" type="ORF">HMPREF3187_01341</name>
</gene>
<feature type="domain" description="Smr" evidence="11">
    <location>
        <begin position="719"/>
        <end position="794"/>
    </location>
</feature>
<dbReference type="SMART" id="SM00534">
    <property type="entry name" value="MUTSac"/>
    <property type="match status" value="1"/>
</dbReference>
<dbReference type="GO" id="GO:0004519">
    <property type="term" value="F:endonuclease activity"/>
    <property type="evidence" value="ECO:0007669"/>
    <property type="project" value="UniProtKB-UniRule"/>
</dbReference>
<evidence type="ECO:0000256" key="3">
    <source>
        <dbReference type="ARBA" id="ARBA00022741"/>
    </source>
</evidence>
<dbReference type="Pfam" id="PF20297">
    <property type="entry name" value="MSSS"/>
    <property type="match status" value="1"/>
</dbReference>
<dbReference type="InterPro" id="IPR000432">
    <property type="entry name" value="DNA_mismatch_repair_MutS_C"/>
</dbReference>
<keyword evidence="2 9" id="KW-0699">rRNA-binding</keyword>
<evidence type="ECO:0000313" key="12">
    <source>
        <dbReference type="EMBL" id="KXB34573.1"/>
    </source>
</evidence>
<dbReference type="InterPro" id="IPR045076">
    <property type="entry name" value="MutS"/>
</dbReference>
<dbReference type="InterPro" id="IPR002625">
    <property type="entry name" value="Smr_dom"/>
</dbReference>
<protein>
    <recommendedName>
        <fullName evidence="9">Endonuclease MutS2</fullName>
        <ecNumber evidence="9">3.1.-.-</ecNumber>
    </recommendedName>
    <alternativeName>
        <fullName evidence="9">Ribosome-associated protein quality control-upstream factor</fullName>
        <shortName evidence="9">RQC-upstream factor</shortName>
        <shortName evidence="9">RqcU</shortName>
        <ecNumber evidence="9">3.6.4.-</ecNumber>
    </alternativeName>
</protein>
<dbReference type="SUPFAM" id="SSF160443">
    <property type="entry name" value="SMR domain-like"/>
    <property type="match status" value="1"/>
</dbReference>
<keyword evidence="3 9" id="KW-0547">Nucleotide-binding</keyword>
<keyword evidence="7 9" id="KW-0694">RNA-binding</keyword>
<comment type="function">
    <text evidence="9">Endonuclease that is involved in the suppression of homologous recombination and thus may have a key role in the control of bacterial genetic diversity.</text>
</comment>
<evidence type="ECO:0000256" key="10">
    <source>
        <dbReference type="SAM" id="Coils"/>
    </source>
</evidence>
<evidence type="ECO:0000256" key="2">
    <source>
        <dbReference type="ARBA" id="ARBA00022730"/>
    </source>
</evidence>
<comment type="function">
    <text evidence="9">Acts as a ribosome collision sensor, splitting the ribosome into its 2 subunits. Detects stalled/collided 70S ribosomes which it binds and splits by an ATP-hydrolysis driven conformational change. Acts upstream of the ribosome quality control system (RQC), a ribosome-associated complex that mediates the extraction of incompletely synthesized nascent chains from stalled ribosomes and their subsequent degradation. Probably generates substrates for RQC.</text>
</comment>
<dbReference type="Pfam" id="PF01713">
    <property type="entry name" value="Smr"/>
    <property type="match status" value="1"/>
</dbReference>
<dbReference type="SMART" id="SM00533">
    <property type="entry name" value="MUTSd"/>
    <property type="match status" value="1"/>
</dbReference>
<keyword evidence="8 9" id="KW-0238">DNA-binding</keyword>
<dbReference type="GO" id="GO:0030983">
    <property type="term" value="F:mismatched DNA binding"/>
    <property type="evidence" value="ECO:0007669"/>
    <property type="project" value="InterPro"/>
</dbReference>
<dbReference type="PATRIC" id="fig|87541.4.peg.1325"/>
<evidence type="ECO:0000256" key="9">
    <source>
        <dbReference type="HAMAP-Rule" id="MF_00092"/>
    </source>
</evidence>
<dbReference type="RefSeq" id="WP_060937083.1">
    <property type="nucleotide sequence ID" value="NZ_JASOZP010000011.1"/>
</dbReference>
<evidence type="ECO:0000256" key="8">
    <source>
        <dbReference type="ARBA" id="ARBA00023125"/>
    </source>
</evidence>
<dbReference type="PIRSF" id="PIRSF005814">
    <property type="entry name" value="MutS_YshD"/>
    <property type="match status" value="1"/>
</dbReference>
<dbReference type="GO" id="GO:0140664">
    <property type="term" value="F:ATP-dependent DNA damage sensor activity"/>
    <property type="evidence" value="ECO:0007669"/>
    <property type="project" value="InterPro"/>
</dbReference>
<feature type="coiled-coil region" evidence="10">
    <location>
        <begin position="516"/>
        <end position="600"/>
    </location>
</feature>
<dbReference type="PROSITE" id="PS50828">
    <property type="entry name" value="SMR"/>
    <property type="match status" value="1"/>
</dbReference>
<dbReference type="EC" id="3.6.4.-" evidence="9"/>
<keyword evidence="6 9" id="KW-0067">ATP-binding</keyword>
<dbReference type="AlphaFoldDB" id="A0A133XUH3"/>
<dbReference type="HAMAP" id="MF_00092">
    <property type="entry name" value="MutS2"/>
    <property type="match status" value="1"/>
</dbReference>
<evidence type="ECO:0000256" key="1">
    <source>
        <dbReference type="ARBA" id="ARBA00022722"/>
    </source>
</evidence>
<dbReference type="InterPro" id="IPR036187">
    <property type="entry name" value="DNA_mismatch_repair_MutS_sf"/>
</dbReference>